<proteinExistence type="predicted"/>
<evidence type="ECO:0000256" key="1">
    <source>
        <dbReference type="SAM" id="MobiDB-lite"/>
    </source>
</evidence>
<reference evidence="3" key="1">
    <citation type="submission" date="2023-07" db="EMBL/GenBank/DDBJ databases">
        <title>Genome sequencing of Purple Non-Sulfur Bacteria from various extreme environments.</title>
        <authorList>
            <person name="Mayer M."/>
        </authorList>
    </citation>
    <scope>NUCLEOTIDE SEQUENCE [LARGE SCALE GENOMIC DNA]</scope>
    <source>
        <strain evidence="3">DSM 17935</strain>
    </source>
</reference>
<comment type="caution">
    <text evidence="2">The sequence shown here is derived from an EMBL/GenBank/DDBJ whole genome shotgun (WGS) entry which is preliminary data.</text>
</comment>
<evidence type="ECO:0000313" key="3">
    <source>
        <dbReference type="Proteomes" id="UP001209755"/>
    </source>
</evidence>
<feature type="compositionally biased region" description="Acidic residues" evidence="1">
    <location>
        <begin position="160"/>
        <end position="186"/>
    </location>
</feature>
<dbReference type="RefSeq" id="WP_264603276.1">
    <property type="nucleotide sequence ID" value="NZ_JAOQNS010000014.1"/>
</dbReference>
<keyword evidence="3" id="KW-1185">Reference proteome</keyword>
<evidence type="ECO:0000313" key="2">
    <source>
        <dbReference type="EMBL" id="MCW2309696.1"/>
    </source>
</evidence>
<name>A0ABT3HH29_9HYPH</name>
<sequence length="218" mass="24093">MTGEGDNIKGMVIFHHGRIKRATAEKDSAVGSLRNAKKQAITDEIDVEALEFCAKLQKAKKPHEVVQHLKNKILYAGYLGLDLPRHFDLFDEPKEDRTPIEDKAHEDGLRAGLQDDVPEANPHDPTSATGQSWLRGFHAGTAQRKQILEMQAEVIKGEGDEGDDEETVDDSLDEAIDGTEDDDDGPTDVGEVTRSELEERIDGPTIVDMNARRKNAAE</sequence>
<feature type="region of interest" description="Disordered" evidence="1">
    <location>
        <begin position="156"/>
        <end position="218"/>
    </location>
</feature>
<feature type="compositionally biased region" description="Basic and acidic residues" evidence="1">
    <location>
        <begin position="191"/>
        <end position="202"/>
    </location>
</feature>
<feature type="region of interest" description="Disordered" evidence="1">
    <location>
        <begin position="113"/>
        <end position="132"/>
    </location>
</feature>
<dbReference type="Proteomes" id="UP001209755">
    <property type="component" value="Unassembled WGS sequence"/>
</dbReference>
<organism evidence="2 3">
    <name type="scientific">Rhodobium gokarnense</name>
    <dbReference type="NCBI Taxonomy" id="364296"/>
    <lineage>
        <taxon>Bacteria</taxon>
        <taxon>Pseudomonadati</taxon>
        <taxon>Pseudomonadota</taxon>
        <taxon>Alphaproteobacteria</taxon>
        <taxon>Hyphomicrobiales</taxon>
        <taxon>Rhodobiaceae</taxon>
        <taxon>Rhodobium</taxon>
    </lineage>
</organism>
<dbReference type="EMBL" id="JAOQNS010000014">
    <property type="protein sequence ID" value="MCW2309696.1"/>
    <property type="molecule type" value="Genomic_DNA"/>
</dbReference>
<protein>
    <submittedName>
        <fullName evidence="2">Uncharacterized protein</fullName>
    </submittedName>
</protein>
<gene>
    <name evidence="2" type="ORF">M2319_004055</name>
</gene>
<accession>A0ABT3HH29</accession>